<organism evidence="1 2">
    <name type="scientific">Breznakibacter xylanolyticus</name>
    <dbReference type="NCBI Taxonomy" id="990"/>
    <lineage>
        <taxon>Bacteria</taxon>
        <taxon>Pseudomonadati</taxon>
        <taxon>Bacteroidota</taxon>
        <taxon>Bacteroidia</taxon>
        <taxon>Marinilabiliales</taxon>
        <taxon>Marinilabiliaceae</taxon>
        <taxon>Breznakibacter</taxon>
    </lineage>
</organism>
<protein>
    <recommendedName>
        <fullName evidence="3">SpoIIAA-like protein</fullName>
    </recommendedName>
</protein>
<accession>A0A2W7NRJ1</accession>
<dbReference type="EMBL" id="QKZK01000005">
    <property type="protein sequence ID" value="PZX19214.1"/>
    <property type="molecule type" value="Genomic_DNA"/>
</dbReference>
<evidence type="ECO:0000313" key="1">
    <source>
        <dbReference type="EMBL" id="PZX19214.1"/>
    </source>
</evidence>
<dbReference type="AlphaFoldDB" id="A0A2W7NRJ1"/>
<name>A0A2W7NRJ1_9BACT</name>
<proteinExistence type="predicted"/>
<gene>
    <name evidence="1" type="ORF">LX69_00881</name>
</gene>
<keyword evidence="2" id="KW-1185">Reference proteome</keyword>
<reference evidence="1 2" key="1">
    <citation type="submission" date="2018-06" db="EMBL/GenBank/DDBJ databases">
        <title>Genomic Encyclopedia of Archaeal and Bacterial Type Strains, Phase II (KMG-II): from individual species to whole genera.</title>
        <authorList>
            <person name="Goeker M."/>
        </authorList>
    </citation>
    <scope>NUCLEOTIDE SEQUENCE [LARGE SCALE GENOMIC DNA]</scope>
    <source>
        <strain evidence="1 2">DSM 6779</strain>
    </source>
</reference>
<dbReference type="RefSeq" id="WP_111444594.1">
    <property type="nucleotide sequence ID" value="NZ_QKZK01000005.1"/>
</dbReference>
<dbReference type="Proteomes" id="UP000249239">
    <property type="component" value="Unassembled WGS sequence"/>
</dbReference>
<sequence length="141" mass="16616">MYQIEKTHYGVRLTFAQTISKEEMSQWVLDSEKFLEDFPSEFGVFVDMRDLKPLTREAEQEMNKGQRLFKEKGMIRSVVILNSAIVTMQFKRIAQETGIYDWERYINAKAEPNWQKMGENWLTKAIDPDKFAPARPSIVMK</sequence>
<evidence type="ECO:0008006" key="3">
    <source>
        <dbReference type="Google" id="ProtNLM"/>
    </source>
</evidence>
<comment type="caution">
    <text evidence="1">The sequence shown here is derived from an EMBL/GenBank/DDBJ whole genome shotgun (WGS) entry which is preliminary data.</text>
</comment>
<evidence type="ECO:0000313" key="2">
    <source>
        <dbReference type="Proteomes" id="UP000249239"/>
    </source>
</evidence>
<dbReference type="OrthoDB" id="9154248at2"/>